<dbReference type="Gene3D" id="2.60.120.260">
    <property type="entry name" value="Galactose-binding domain-like"/>
    <property type="match status" value="1"/>
</dbReference>
<evidence type="ECO:0000256" key="1">
    <source>
        <dbReference type="SAM" id="MobiDB-lite"/>
    </source>
</evidence>
<protein>
    <recommendedName>
        <fullName evidence="4">Collagen triple helix repeat-containing protein</fullName>
    </recommendedName>
</protein>
<feature type="region of interest" description="Disordered" evidence="1">
    <location>
        <begin position="177"/>
        <end position="202"/>
    </location>
</feature>
<sequence length="351" mass="36970">MNFNIYIEVKEWEVSLLISNRIVNGGFESGQLLPFSFTGGGSSGVRIVSGNSHSGPFSARILGGSSTITLSQSVPITPGENFEFCVSLAKIGTNTSPPISIVITYRDSSSNPLATALMTNFQSGRLPNNDERDWMEIYRTTTIAPDGTTDALVQIIKSGLSNSASIVVDDVALLAVTGTGPQGPPGPQGPQGPPGPSGGGPALFVSTGPVDEFIPSKPDDFFIMDIVVTTTEANQRVLLDGYIETIAKAYADPGGFPTFDISLLYFLFRGTATSPSFLKIATVSGRHLRPDFEPPGGLFYTWTSILKGVDIPGPAGTYEYQVIVRGAGVAPFDELSCMGGLTATVYPPAAQ</sequence>
<evidence type="ECO:0000313" key="3">
    <source>
        <dbReference type="Proteomes" id="UP000531594"/>
    </source>
</evidence>
<dbReference type="InterPro" id="IPR008979">
    <property type="entry name" value="Galactose-bd-like_sf"/>
</dbReference>
<organism evidence="2 3">
    <name type="scientific">Bacillus benzoevorans</name>
    <dbReference type="NCBI Taxonomy" id="1456"/>
    <lineage>
        <taxon>Bacteria</taxon>
        <taxon>Bacillati</taxon>
        <taxon>Bacillota</taxon>
        <taxon>Bacilli</taxon>
        <taxon>Bacillales</taxon>
        <taxon>Bacillaceae</taxon>
        <taxon>Bacillus</taxon>
    </lineage>
</organism>
<dbReference type="NCBIfam" id="NF033675">
    <property type="entry name" value="NTTRR-F1"/>
    <property type="match status" value="1"/>
</dbReference>
<reference evidence="2 3" key="1">
    <citation type="submission" date="2020-08" db="EMBL/GenBank/DDBJ databases">
        <title>Genomic Encyclopedia of Type Strains, Phase IV (KMG-IV): sequencing the most valuable type-strain genomes for metagenomic binning, comparative biology and taxonomic classification.</title>
        <authorList>
            <person name="Goeker M."/>
        </authorList>
    </citation>
    <scope>NUCLEOTIDE SEQUENCE [LARGE SCALE GENOMIC DNA]</scope>
    <source>
        <strain evidence="2 3">DSM 5391</strain>
    </source>
</reference>
<dbReference type="Proteomes" id="UP000531594">
    <property type="component" value="Unassembled WGS sequence"/>
</dbReference>
<feature type="compositionally biased region" description="Pro residues" evidence="1">
    <location>
        <begin position="182"/>
        <end position="196"/>
    </location>
</feature>
<dbReference type="AlphaFoldDB" id="A0A7X0HNP7"/>
<name>A0A7X0HNP7_9BACI</name>
<dbReference type="RefSeq" id="WP_377802028.1">
    <property type="nucleotide sequence ID" value="NZ_JBHLZA010000007.1"/>
</dbReference>
<evidence type="ECO:0000313" key="2">
    <source>
        <dbReference type="EMBL" id="MBB6444069.1"/>
    </source>
</evidence>
<dbReference type="SUPFAM" id="SSF49785">
    <property type="entry name" value="Galactose-binding domain-like"/>
    <property type="match status" value="1"/>
</dbReference>
<comment type="caution">
    <text evidence="2">The sequence shown here is derived from an EMBL/GenBank/DDBJ whole genome shotgun (WGS) entry which is preliminary data.</text>
</comment>
<accession>A0A7X0HNP7</accession>
<dbReference type="Gene3D" id="1.20.5.320">
    <property type="entry name" value="6-Phosphogluconate Dehydrogenase, domain 3"/>
    <property type="match status" value="1"/>
</dbReference>
<evidence type="ECO:0008006" key="4">
    <source>
        <dbReference type="Google" id="ProtNLM"/>
    </source>
</evidence>
<gene>
    <name evidence="2" type="ORF">HNR53_000677</name>
</gene>
<dbReference type="EMBL" id="JACHGK010000002">
    <property type="protein sequence ID" value="MBB6444069.1"/>
    <property type="molecule type" value="Genomic_DNA"/>
</dbReference>
<proteinExistence type="predicted"/>
<keyword evidence="3" id="KW-1185">Reference proteome</keyword>